<protein>
    <submittedName>
        <fullName evidence="5">Uncharacterized protein LOC108845172</fullName>
    </submittedName>
</protein>
<evidence type="ECO:0000313" key="4">
    <source>
        <dbReference type="Proteomes" id="UP000504610"/>
    </source>
</evidence>
<dbReference type="Pfam" id="PF00098">
    <property type="entry name" value="zf-CCHC"/>
    <property type="match status" value="2"/>
</dbReference>
<dbReference type="SUPFAM" id="SSF57756">
    <property type="entry name" value="Retrovirus zinc finger-like domains"/>
    <property type="match status" value="1"/>
</dbReference>
<dbReference type="PROSITE" id="PS50158">
    <property type="entry name" value="ZF_CCHC"/>
    <property type="match status" value="2"/>
</dbReference>
<keyword evidence="1" id="KW-0863">Zinc-finger</keyword>
<feature type="region of interest" description="Disordered" evidence="2">
    <location>
        <begin position="32"/>
        <end position="63"/>
    </location>
</feature>
<dbReference type="RefSeq" id="XP_018473929.1">
    <property type="nucleotide sequence ID" value="XM_018618427.1"/>
</dbReference>
<feature type="domain" description="CCHC-type" evidence="3">
    <location>
        <begin position="106"/>
        <end position="121"/>
    </location>
</feature>
<keyword evidence="1" id="KW-0862">Zinc</keyword>
<dbReference type="OrthoDB" id="1102029at2759"/>
<dbReference type="GeneID" id="108845172"/>
<evidence type="ECO:0000256" key="1">
    <source>
        <dbReference type="PROSITE-ProRule" id="PRU00047"/>
    </source>
</evidence>
<dbReference type="Pfam" id="PF08284">
    <property type="entry name" value="RVP_2"/>
    <property type="match status" value="1"/>
</dbReference>
<dbReference type="PANTHER" id="PTHR15503:SF45">
    <property type="entry name" value="RNA-DIRECTED DNA POLYMERASE HOMOLOG"/>
    <property type="match status" value="1"/>
</dbReference>
<dbReference type="InterPro" id="IPR032567">
    <property type="entry name" value="RTL1-rel"/>
</dbReference>
<keyword evidence="4" id="KW-1185">Reference proteome</keyword>
<reference evidence="4" key="1">
    <citation type="journal article" date="2019" name="Database">
        <title>The radish genome database (RadishGD): an integrated information resource for radish genomics.</title>
        <authorList>
            <person name="Yu H.J."/>
            <person name="Baek S."/>
            <person name="Lee Y.J."/>
            <person name="Cho A."/>
            <person name="Mun J.H."/>
        </authorList>
    </citation>
    <scope>NUCLEOTIDE SEQUENCE [LARGE SCALE GENOMIC DNA]</scope>
    <source>
        <strain evidence="4">cv. WK10039</strain>
    </source>
</reference>
<accession>A0A6J0MP65</accession>
<organism evidence="4 5">
    <name type="scientific">Raphanus sativus</name>
    <name type="common">Radish</name>
    <name type="synonym">Raphanus raphanistrum var. sativus</name>
    <dbReference type="NCBI Taxonomy" id="3726"/>
    <lineage>
        <taxon>Eukaryota</taxon>
        <taxon>Viridiplantae</taxon>
        <taxon>Streptophyta</taxon>
        <taxon>Embryophyta</taxon>
        <taxon>Tracheophyta</taxon>
        <taxon>Spermatophyta</taxon>
        <taxon>Magnoliopsida</taxon>
        <taxon>eudicotyledons</taxon>
        <taxon>Gunneridae</taxon>
        <taxon>Pentapetalae</taxon>
        <taxon>rosids</taxon>
        <taxon>malvids</taxon>
        <taxon>Brassicales</taxon>
        <taxon>Brassicaceae</taxon>
        <taxon>Brassiceae</taxon>
        <taxon>Raphanus</taxon>
    </lineage>
</organism>
<dbReference type="Gene3D" id="2.40.70.10">
    <property type="entry name" value="Acid Proteases"/>
    <property type="match status" value="1"/>
</dbReference>
<dbReference type="GO" id="GO:0008270">
    <property type="term" value="F:zinc ion binding"/>
    <property type="evidence" value="ECO:0007669"/>
    <property type="project" value="UniProtKB-KW"/>
</dbReference>
<feature type="domain" description="CCHC-type" evidence="3">
    <location>
        <begin position="82"/>
        <end position="96"/>
    </location>
</feature>
<evidence type="ECO:0000313" key="5">
    <source>
        <dbReference type="RefSeq" id="XP_018473929.1"/>
    </source>
</evidence>
<dbReference type="CDD" id="cd00303">
    <property type="entry name" value="retropepsin_like"/>
    <property type="match status" value="1"/>
</dbReference>
<dbReference type="GO" id="GO:0003676">
    <property type="term" value="F:nucleic acid binding"/>
    <property type="evidence" value="ECO:0007669"/>
    <property type="project" value="InterPro"/>
</dbReference>
<dbReference type="InterPro" id="IPR021109">
    <property type="entry name" value="Peptidase_aspartic_dom_sf"/>
</dbReference>
<dbReference type="Proteomes" id="UP000504610">
    <property type="component" value="Chromosome 3"/>
</dbReference>
<dbReference type="KEGG" id="rsz:108845172"/>
<proteinExistence type="predicted"/>
<name>A0A6J0MP65_RAPSA</name>
<dbReference type="InterPro" id="IPR001878">
    <property type="entry name" value="Znf_CCHC"/>
</dbReference>
<dbReference type="PANTHER" id="PTHR15503">
    <property type="entry name" value="LDOC1 RELATED"/>
    <property type="match status" value="1"/>
</dbReference>
<keyword evidence="1" id="KW-0479">Metal-binding</keyword>
<sequence length="263" mass="28982">MRIELMNSCNVRDYRNVHELIKKAAEQEAGLEEEWKQNQASQNLGVKQTRDTAPSGQVAPARPQCRRCDRNHSGECRVGVFYNCGQPGHVYRDCQNERQVRPSRIRCYRCNQEGHIARDCRVQLGGNAKGAPPQQQREPAGRPRAYVAEALEGPEPIAGSVAVGGVAAFTLFDTGATHSFVSPDFTREWTFSGSYNTQVVGVGTAGKEKMTTKGKYGEVPVVLAGINLPADLMELELGRYEVILGMDWLARQRAVVDCAKACV</sequence>
<feature type="compositionally biased region" description="Polar residues" evidence="2">
    <location>
        <begin position="37"/>
        <end position="55"/>
    </location>
</feature>
<dbReference type="SUPFAM" id="SSF50630">
    <property type="entry name" value="Acid proteases"/>
    <property type="match status" value="1"/>
</dbReference>
<dbReference type="Gene3D" id="4.10.60.10">
    <property type="entry name" value="Zinc finger, CCHC-type"/>
    <property type="match status" value="1"/>
</dbReference>
<evidence type="ECO:0000259" key="3">
    <source>
        <dbReference type="PROSITE" id="PS50158"/>
    </source>
</evidence>
<reference evidence="5" key="2">
    <citation type="submission" date="2025-08" db="UniProtKB">
        <authorList>
            <consortium name="RefSeq"/>
        </authorList>
    </citation>
    <scope>IDENTIFICATION</scope>
    <source>
        <tissue evidence="5">Leaf</tissue>
    </source>
</reference>
<dbReference type="AlphaFoldDB" id="A0A6J0MP65"/>
<evidence type="ECO:0000256" key="2">
    <source>
        <dbReference type="SAM" id="MobiDB-lite"/>
    </source>
</evidence>
<gene>
    <name evidence="5" type="primary">LOC108845172</name>
</gene>
<dbReference type="InterPro" id="IPR036875">
    <property type="entry name" value="Znf_CCHC_sf"/>
</dbReference>
<dbReference type="SMART" id="SM00343">
    <property type="entry name" value="ZnF_C2HC"/>
    <property type="match status" value="2"/>
</dbReference>